<evidence type="ECO:0000256" key="10">
    <source>
        <dbReference type="RuleBase" id="RU367029"/>
    </source>
</evidence>
<keyword evidence="13" id="KW-1185">Reference proteome</keyword>
<feature type="domain" description="ABC transporter" evidence="11">
    <location>
        <begin position="253"/>
        <end position="495"/>
    </location>
</feature>
<evidence type="ECO:0000313" key="12">
    <source>
        <dbReference type="EMBL" id="OUM21377.1"/>
    </source>
</evidence>
<dbReference type="PROSITE" id="PS50893">
    <property type="entry name" value="ABC_TRANSPORTER_2"/>
    <property type="match status" value="2"/>
</dbReference>
<evidence type="ECO:0000313" key="13">
    <source>
        <dbReference type="Proteomes" id="UP000194903"/>
    </source>
</evidence>
<comment type="similarity">
    <text evidence="10">Belongs to the ABC transporter superfamily.</text>
</comment>
<keyword evidence="5" id="KW-0677">Repeat</keyword>
<dbReference type="InterPro" id="IPR050107">
    <property type="entry name" value="ABC_carbohydrate_import_ATPase"/>
</dbReference>
<dbReference type="SMART" id="SM00382">
    <property type="entry name" value="AAA"/>
    <property type="match status" value="2"/>
</dbReference>
<dbReference type="CDD" id="cd03215">
    <property type="entry name" value="ABC_Carb_Monos_II"/>
    <property type="match status" value="1"/>
</dbReference>
<dbReference type="GO" id="GO:0016887">
    <property type="term" value="F:ATP hydrolysis activity"/>
    <property type="evidence" value="ECO:0007669"/>
    <property type="project" value="InterPro"/>
</dbReference>
<dbReference type="PANTHER" id="PTHR43790">
    <property type="entry name" value="CARBOHYDRATE TRANSPORT ATP-BINDING PROTEIN MG119-RELATED"/>
    <property type="match status" value="1"/>
</dbReference>
<comment type="caution">
    <text evidence="12">The sequence shown here is derived from an EMBL/GenBank/DDBJ whole genome shotgun (WGS) entry which is preliminary data.</text>
</comment>
<evidence type="ECO:0000256" key="8">
    <source>
        <dbReference type="ARBA" id="ARBA00022967"/>
    </source>
</evidence>
<evidence type="ECO:0000256" key="1">
    <source>
        <dbReference type="ARBA" id="ARBA00004202"/>
    </source>
</evidence>
<proteinExistence type="inferred from homology"/>
<reference evidence="12 13" key="1">
    <citation type="submission" date="2017-05" db="EMBL/GenBank/DDBJ databases">
        <title>Butyricicoccus porcorum sp. nov. a butyrate-producing bacterium from the swine intestinal tract.</title>
        <authorList>
            <person name="Trachsel J."/>
            <person name="Humphrey S."/>
            <person name="Allen H.K."/>
        </authorList>
    </citation>
    <scope>NUCLEOTIDE SEQUENCE [LARGE SCALE GENOMIC DNA]</scope>
    <source>
        <strain evidence="12">BB10</strain>
    </source>
</reference>
<comment type="catalytic activity">
    <reaction evidence="10">
        <text>D-galactose(out) + ATP + H2O = D-galactose(in) + ADP + phosphate + H(+)</text>
        <dbReference type="Rhea" id="RHEA:60156"/>
        <dbReference type="ChEBI" id="CHEBI:4139"/>
        <dbReference type="ChEBI" id="CHEBI:15377"/>
        <dbReference type="ChEBI" id="CHEBI:15378"/>
        <dbReference type="ChEBI" id="CHEBI:30616"/>
        <dbReference type="ChEBI" id="CHEBI:43474"/>
        <dbReference type="ChEBI" id="CHEBI:456216"/>
        <dbReference type="EC" id="7.5.2.11"/>
    </reaction>
</comment>
<evidence type="ECO:0000259" key="11">
    <source>
        <dbReference type="PROSITE" id="PS50893"/>
    </source>
</evidence>
<keyword evidence="3 10" id="KW-1003">Cell membrane</keyword>
<dbReference type="FunFam" id="3.40.50.300:FF:000127">
    <property type="entry name" value="Ribose import ATP-binding protein RbsA"/>
    <property type="match status" value="1"/>
</dbReference>
<keyword evidence="7 10" id="KW-0067">ATP-binding</keyword>
<dbReference type="InterPro" id="IPR027417">
    <property type="entry name" value="P-loop_NTPase"/>
</dbReference>
<dbReference type="EMBL" id="NHOC01000002">
    <property type="protein sequence ID" value="OUM21377.1"/>
    <property type="molecule type" value="Genomic_DNA"/>
</dbReference>
<gene>
    <name evidence="12" type="ORF">CBW42_02050</name>
</gene>
<evidence type="ECO:0000256" key="4">
    <source>
        <dbReference type="ARBA" id="ARBA00022597"/>
    </source>
</evidence>
<organism evidence="12 13">
    <name type="scientific">Butyricicoccus porcorum</name>
    <dbReference type="NCBI Taxonomy" id="1945634"/>
    <lineage>
        <taxon>Bacteria</taxon>
        <taxon>Bacillati</taxon>
        <taxon>Bacillota</taxon>
        <taxon>Clostridia</taxon>
        <taxon>Eubacteriales</taxon>
        <taxon>Butyricicoccaceae</taxon>
        <taxon>Butyricicoccus</taxon>
    </lineage>
</organism>
<dbReference type="GO" id="GO:0043211">
    <property type="term" value="F:ABC-type carbohydrate transporter activity"/>
    <property type="evidence" value="ECO:0007669"/>
    <property type="project" value="UniProtKB-UniRule"/>
</dbReference>
<dbReference type="AlphaFoldDB" id="A0A252F6H3"/>
<name>A0A252F6H3_9FIRM</name>
<keyword evidence="9 10" id="KW-0472">Membrane</keyword>
<dbReference type="InterPro" id="IPR017871">
    <property type="entry name" value="ABC_transporter-like_CS"/>
</dbReference>
<evidence type="ECO:0000256" key="5">
    <source>
        <dbReference type="ARBA" id="ARBA00022737"/>
    </source>
</evidence>
<comment type="function">
    <text evidence="10">Part of an ABC transporter complex involved in carbohydrate import. Could be involved in ribose, galactose and/or methyl galactoside import. Responsible for energy coupling to the transport system.</text>
</comment>
<dbReference type="GO" id="GO:0005886">
    <property type="term" value="C:plasma membrane"/>
    <property type="evidence" value="ECO:0007669"/>
    <property type="project" value="UniProtKB-SubCell"/>
</dbReference>
<dbReference type="Proteomes" id="UP000194903">
    <property type="component" value="Unassembled WGS sequence"/>
</dbReference>
<keyword evidence="4 10" id="KW-0762">Sugar transport</keyword>
<evidence type="ECO:0000256" key="9">
    <source>
        <dbReference type="ARBA" id="ARBA00023136"/>
    </source>
</evidence>
<dbReference type="PANTHER" id="PTHR43790:SF7">
    <property type="entry name" value="GALACTOSE_METHYL GALACTOSIDE IMPORT ATP-BINDING PROTEIN MGLA"/>
    <property type="match status" value="1"/>
</dbReference>
<keyword evidence="2 10" id="KW-0813">Transport</keyword>
<dbReference type="EC" id="7.5.2.11" evidence="10"/>
<comment type="subcellular location">
    <subcellularLocation>
        <location evidence="1 10">Cell membrane</location>
        <topology evidence="1 10">Peripheral membrane protein</topology>
    </subcellularLocation>
</comment>
<evidence type="ECO:0000256" key="3">
    <source>
        <dbReference type="ARBA" id="ARBA00022475"/>
    </source>
</evidence>
<dbReference type="InterPro" id="IPR003593">
    <property type="entry name" value="AAA+_ATPase"/>
</dbReference>
<dbReference type="CDD" id="cd03216">
    <property type="entry name" value="ABC_Carb_Monos_I"/>
    <property type="match status" value="1"/>
</dbReference>
<evidence type="ECO:0000256" key="7">
    <source>
        <dbReference type="ARBA" id="ARBA00022840"/>
    </source>
</evidence>
<dbReference type="SUPFAM" id="SSF52540">
    <property type="entry name" value="P-loop containing nucleoside triphosphate hydrolases"/>
    <property type="match status" value="2"/>
</dbReference>
<keyword evidence="6 10" id="KW-0547">Nucleotide-binding</keyword>
<dbReference type="PROSITE" id="PS00211">
    <property type="entry name" value="ABC_TRANSPORTER_1"/>
    <property type="match status" value="1"/>
</dbReference>
<dbReference type="InterPro" id="IPR003439">
    <property type="entry name" value="ABC_transporter-like_ATP-bd"/>
</dbReference>
<evidence type="ECO:0000256" key="6">
    <source>
        <dbReference type="ARBA" id="ARBA00022741"/>
    </source>
</evidence>
<sequence length="507" mass="56662">MSEEYILEMQDIVKEFPGVRALKGVQLKVRPGTVHTLMGENGAGKSTLMKCLIGIQPPTSGKIIFDGKEVEFKNPLQAMNSGITMIHQELSPVPERTVCENLWLGRFPMKNPLMCDHKKARQEALDLFQKWKLDLNPDDMMKDLTVAKQQMVEIAKAVSYDAKVVVMDEPTSALTETEVEHLFSIIADLKSKNVAIIYISHKMDEIFRISDDITVFRDGEYVGTDRAENLDVDKLVTMMVGRQVGNMFPKVDCPIGDVILEVKDLASGRAFEHVSFDLHRGEILGFAGLVGAGRTEIVETIFGIRQRTAGQIFINGEEVHIKSPEDAIKNKIGLLTEDRRGNGIFGLLDITENTVMANLKNYGFPQNHKKMKEDAIKWNKAMRTKTPSMEQKIMNLSGGNQQKVLVARWLLLDPDILIVDEPTRGIDVGAKAEIHSIITKLAGEGKAIIMISSELPEVSGMADRMIVMYEGHMMGILNRNRESDTPFDSDEVMKYAHGEKNDFATAK</sequence>
<feature type="domain" description="ABC transporter" evidence="11">
    <location>
        <begin position="7"/>
        <end position="243"/>
    </location>
</feature>
<protein>
    <recommendedName>
        <fullName evidence="10">Ribose/galactose/methyl galactoside import ATP-binding protein</fullName>
        <ecNumber evidence="10">7.5.2.11</ecNumber>
    </recommendedName>
</protein>
<dbReference type="Gene3D" id="3.40.50.300">
    <property type="entry name" value="P-loop containing nucleotide triphosphate hydrolases"/>
    <property type="match status" value="2"/>
</dbReference>
<accession>A0A252F6H3</accession>
<evidence type="ECO:0000256" key="2">
    <source>
        <dbReference type="ARBA" id="ARBA00022448"/>
    </source>
</evidence>
<dbReference type="GO" id="GO:0005524">
    <property type="term" value="F:ATP binding"/>
    <property type="evidence" value="ECO:0007669"/>
    <property type="project" value="UniProtKB-UniRule"/>
</dbReference>
<keyword evidence="8 10" id="KW-1278">Translocase</keyword>
<dbReference type="Pfam" id="PF00005">
    <property type="entry name" value="ABC_tran"/>
    <property type="match status" value="2"/>
</dbReference>
<dbReference type="OrthoDB" id="9771863at2"/>